<dbReference type="RefSeq" id="WP_285152569.1">
    <property type="nucleotide sequence ID" value="NZ_JASSPP010000001.1"/>
</dbReference>
<dbReference type="EMBL" id="JASSPP010000001">
    <property type="protein sequence ID" value="MDK9580193.1"/>
    <property type="molecule type" value="Genomic_DNA"/>
</dbReference>
<proteinExistence type="predicted"/>
<accession>A0ABT7HI52</accession>
<keyword evidence="2" id="KW-1185">Reference proteome</keyword>
<dbReference type="Proteomes" id="UP001225134">
    <property type="component" value="Unassembled WGS sequence"/>
</dbReference>
<evidence type="ECO:0008006" key="3">
    <source>
        <dbReference type="Google" id="ProtNLM"/>
    </source>
</evidence>
<organism evidence="1 2">
    <name type="scientific">Sneathia sanguinegens</name>
    <dbReference type="NCBI Taxonomy" id="40543"/>
    <lineage>
        <taxon>Bacteria</taxon>
        <taxon>Fusobacteriati</taxon>
        <taxon>Fusobacteriota</taxon>
        <taxon>Fusobacteriia</taxon>
        <taxon>Fusobacteriales</taxon>
        <taxon>Leptotrichiaceae</taxon>
        <taxon>Sneathia</taxon>
    </lineage>
</organism>
<evidence type="ECO:0000313" key="2">
    <source>
        <dbReference type="Proteomes" id="UP001225134"/>
    </source>
</evidence>
<gene>
    <name evidence="1" type="ORF">QQA45_01465</name>
</gene>
<protein>
    <recommendedName>
        <fullName evidence="3">Lipoprotein</fullName>
    </recommendedName>
</protein>
<dbReference type="PROSITE" id="PS51257">
    <property type="entry name" value="PROKAR_LIPOPROTEIN"/>
    <property type="match status" value="1"/>
</dbReference>
<reference evidence="1 2" key="1">
    <citation type="submission" date="2023-06" db="EMBL/GenBank/DDBJ databases">
        <title>Antibody response to the Sneathia vaginalis cytopathogenic toxin A during pregnancy.</title>
        <authorList>
            <person name="Mccoy Z.T."/>
            <person name="Serrano M.G."/>
            <person name="Spaine K."/>
            <person name="Edwards D.J."/>
            <person name="Buck G.A."/>
            <person name="Jefferson K."/>
        </authorList>
    </citation>
    <scope>NUCLEOTIDE SEQUENCE [LARGE SCALE GENOMIC DNA]</scope>
    <source>
        <strain evidence="1 2">CCUG 42621</strain>
    </source>
</reference>
<comment type="caution">
    <text evidence="1">The sequence shown here is derived from an EMBL/GenBank/DDBJ whole genome shotgun (WGS) entry which is preliminary data.</text>
</comment>
<evidence type="ECO:0000313" key="1">
    <source>
        <dbReference type="EMBL" id="MDK9580193.1"/>
    </source>
</evidence>
<sequence>MKKIILILTLSGLFSCGMREDTKNGNRMVLVGDNYYVYYDNQVIEIPKGTYLTKETKVDDYFFNFAGKHLKDERKLLVDLTKYFPHEIKEVQIGQKPENFVEVPRMNVNGKEMIDSIKLANILSGMDSDALINSDSSSEIIDVKNSNEVDPNVSLEGKKVEILNANGIKGFAKQLGDAFAANLKMEYNAENYSKASDMTYIINHKLTEAELNKFVNSISSKYIKILNDQSIKPDADVVLITGNDANVQYPITLITKNANSDIQNILTDYQVILKQDSKVGDGVVIKYNKEDIFIAKKIANLLGEVKLQEDNNITKGLVIESSR</sequence>
<name>A0ABT7HI52_9FUSO</name>